<feature type="compositionally biased region" description="Low complexity" evidence="3">
    <location>
        <begin position="154"/>
        <end position="163"/>
    </location>
</feature>
<evidence type="ECO:0000259" key="5">
    <source>
        <dbReference type="PROSITE" id="PS50822"/>
    </source>
</evidence>
<dbReference type="InterPro" id="IPR032473">
    <property type="entry name" value="Argonaute_Mid_dom"/>
</dbReference>
<dbReference type="Pfam" id="PF16487">
    <property type="entry name" value="ArgoMid"/>
    <property type="match status" value="1"/>
</dbReference>
<dbReference type="Pfam" id="PF02170">
    <property type="entry name" value="PAZ"/>
    <property type="match status" value="1"/>
</dbReference>
<dbReference type="InterPro" id="IPR003165">
    <property type="entry name" value="Piwi"/>
</dbReference>
<dbReference type="FunFam" id="2.170.260.10:FF:000001">
    <property type="entry name" value="Protein argonaute-2"/>
    <property type="match status" value="1"/>
</dbReference>
<comment type="caution">
    <text evidence="6">The sequence shown here is derived from an EMBL/GenBank/DDBJ whole genome shotgun (WGS) entry which is preliminary data.</text>
</comment>
<accession>A0A8T0Q2I2</accession>
<dbReference type="EMBL" id="CM029050">
    <property type="protein sequence ID" value="KAG2568070.1"/>
    <property type="molecule type" value="Genomic_DNA"/>
</dbReference>
<dbReference type="InterPro" id="IPR036397">
    <property type="entry name" value="RNaseH_sf"/>
</dbReference>
<dbReference type="Pfam" id="PF16486">
    <property type="entry name" value="ArgoN"/>
    <property type="match status" value="1"/>
</dbReference>
<organism evidence="6 7">
    <name type="scientific">Panicum virgatum</name>
    <name type="common">Blackwell switchgrass</name>
    <dbReference type="NCBI Taxonomy" id="38727"/>
    <lineage>
        <taxon>Eukaryota</taxon>
        <taxon>Viridiplantae</taxon>
        <taxon>Streptophyta</taxon>
        <taxon>Embryophyta</taxon>
        <taxon>Tracheophyta</taxon>
        <taxon>Spermatophyta</taxon>
        <taxon>Magnoliopsida</taxon>
        <taxon>Liliopsida</taxon>
        <taxon>Poales</taxon>
        <taxon>Poaceae</taxon>
        <taxon>PACMAD clade</taxon>
        <taxon>Panicoideae</taxon>
        <taxon>Panicodae</taxon>
        <taxon>Paniceae</taxon>
        <taxon>Panicinae</taxon>
        <taxon>Panicum</taxon>
        <taxon>Panicum sect. Hiantes</taxon>
    </lineage>
</organism>
<evidence type="ECO:0000259" key="4">
    <source>
        <dbReference type="PROSITE" id="PS50821"/>
    </source>
</evidence>
<dbReference type="InterPro" id="IPR032474">
    <property type="entry name" value="Argonaute_N"/>
</dbReference>
<feature type="region of interest" description="Disordered" evidence="3">
    <location>
        <begin position="978"/>
        <end position="1003"/>
    </location>
</feature>
<evidence type="ECO:0000256" key="2">
    <source>
        <dbReference type="ARBA" id="ARBA00023158"/>
    </source>
</evidence>
<dbReference type="InterPro" id="IPR012337">
    <property type="entry name" value="RNaseH-like_sf"/>
</dbReference>
<keyword evidence="7" id="KW-1185">Reference proteome</keyword>
<dbReference type="SUPFAM" id="SSF101690">
    <property type="entry name" value="PAZ domain"/>
    <property type="match status" value="1"/>
</dbReference>
<dbReference type="SMART" id="SM01163">
    <property type="entry name" value="DUF1785"/>
    <property type="match status" value="1"/>
</dbReference>
<dbReference type="InterPro" id="IPR024357">
    <property type="entry name" value="Argonaut_Gly-rich"/>
</dbReference>
<dbReference type="CDD" id="cd04657">
    <property type="entry name" value="Piwi_ago-like"/>
    <property type="match status" value="1"/>
</dbReference>
<feature type="compositionally biased region" description="Basic and acidic residues" evidence="3">
    <location>
        <begin position="80"/>
        <end position="89"/>
    </location>
</feature>
<dbReference type="SMART" id="SM00950">
    <property type="entry name" value="Piwi"/>
    <property type="match status" value="1"/>
</dbReference>
<dbReference type="Gene3D" id="3.40.50.2300">
    <property type="match status" value="1"/>
</dbReference>
<feature type="compositionally biased region" description="Gly residues" evidence="3">
    <location>
        <begin position="37"/>
        <end position="74"/>
    </location>
</feature>
<feature type="domain" description="Piwi" evidence="5">
    <location>
        <begin position="707"/>
        <end position="976"/>
    </location>
</feature>
<dbReference type="InterPro" id="IPR045246">
    <property type="entry name" value="Piwi_ago-like"/>
</dbReference>
<name>A0A8T0Q2I2_PANVG</name>
<dbReference type="Pfam" id="PF16488">
    <property type="entry name" value="ArgoL2"/>
    <property type="match status" value="1"/>
</dbReference>
<dbReference type="Gene3D" id="3.30.420.10">
    <property type="entry name" value="Ribonuclease H-like superfamily/Ribonuclease H"/>
    <property type="match status" value="2"/>
</dbReference>
<keyword evidence="2" id="KW-0943">RNA-mediated gene silencing</keyword>
<proteinExistence type="inferred from homology"/>
<dbReference type="PROSITE" id="PS50821">
    <property type="entry name" value="PAZ"/>
    <property type="match status" value="1"/>
</dbReference>
<dbReference type="InterPro" id="IPR014811">
    <property type="entry name" value="ArgoL1"/>
</dbReference>
<dbReference type="CDD" id="cd02846">
    <property type="entry name" value="PAZ_argonaute_like"/>
    <property type="match status" value="1"/>
</dbReference>
<reference evidence="6" key="1">
    <citation type="submission" date="2020-05" db="EMBL/GenBank/DDBJ databases">
        <title>WGS assembly of Panicum virgatum.</title>
        <authorList>
            <person name="Lovell J.T."/>
            <person name="Jenkins J."/>
            <person name="Shu S."/>
            <person name="Juenger T.E."/>
            <person name="Schmutz J."/>
        </authorList>
    </citation>
    <scope>NUCLEOTIDE SEQUENCE</scope>
    <source>
        <strain evidence="6">AP13</strain>
    </source>
</reference>
<protein>
    <submittedName>
        <fullName evidence="6">Uncharacterized protein</fullName>
    </submittedName>
</protein>
<feature type="region of interest" description="Disordered" evidence="3">
    <location>
        <begin position="151"/>
        <end position="170"/>
    </location>
</feature>
<dbReference type="PANTHER" id="PTHR22891">
    <property type="entry name" value="EUKARYOTIC TRANSLATION INITIATION FACTOR 2C"/>
    <property type="match status" value="1"/>
</dbReference>
<feature type="compositionally biased region" description="Low complexity" evidence="3">
    <location>
        <begin position="108"/>
        <end position="117"/>
    </location>
</feature>
<comment type="similarity">
    <text evidence="1">Belongs to the argonaute family. Ago subfamily.</text>
</comment>
<dbReference type="SUPFAM" id="SSF53098">
    <property type="entry name" value="Ribonuclease H-like"/>
    <property type="match status" value="1"/>
</dbReference>
<dbReference type="Pfam" id="PF02171">
    <property type="entry name" value="Piwi"/>
    <property type="match status" value="1"/>
</dbReference>
<dbReference type="PROSITE" id="PS50822">
    <property type="entry name" value="PIWI"/>
    <property type="match status" value="1"/>
</dbReference>
<dbReference type="Pfam" id="PF08699">
    <property type="entry name" value="ArgoL1"/>
    <property type="match status" value="1"/>
</dbReference>
<feature type="compositionally biased region" description="Gly residues" evidence="3">
    <location>
        <begin position="90"/>
        <end position="107"/>
    </location>
</feature>
<dbReference type="AlphaFoldDB" id="A0A8T0Q2I2"/>
<evidence type="ECO:0000256" key="1">
    <source>
        <dbReference type="ARBA" id="ARBA00008201"/>
    </source>
</evidence>
<dbReference type="GO" id="GO:0003723">
    <property type="term" value="F:RNA binding"/>
    <property type="evidence" value="ECO:0007669"/>
    <property type="project" value="InterPro"/>
</dbReference>
<evidence type="ECO:0000256" key="3">
    <source>
        <dbReference type="SAM" id="MobiDB-lite"/>
    </source>
</evidence>
<feature type="compositionally biased region" description="Low complexity" evidence="3">
    <location>
        <begin position="15"/>
        <end position="29"/>
    </location>
</feature>
<sequence>MVRKKRTGPGGSGEASGESSGASGQGSSQRTERTQQHGGGRGWVPQQGGRGGGQHQGRGGHYQGRGGPGPHHPGGGPPEYHPREYHGRGGEYQGRGGDYQGRGGPRPRGGMPQPYYGGHRGGSVGRNVPPGPSRTVPELHQAPYVQYQAPMVSPSPSGPGSSSQPMAEVSSGHVQQQFQQLAIRGQTSTSQEIQVAPASSKSLRFPLRPGKGTYGDRCIVKANHFFAELPDKDLHQYDVSITPEVTSRGVNRAVMGELVTLYRQSQLGGRLPAYDGRKSLYTAGPLPFTSRTFEISLQDEEDSLSGGQGGQRRERVFRVVIKFAARADLHHLAMFLAGRQADAPQEALQVLDIVLRELPTARYSPVGRSFYSPNLGRRQQLGEGLESWRGFYQSIRPTQMGLSLNIDMSSTAFIEPLPVIDFVAQLLNRDISVRPLSDSDRVKIKKALRGVKVEVTHRGNMRRKYRISGLTSQATRELSFPVDDRGTVKTVVQYFMETYGFSIQHTTLPCLQVGNQQRPNYLPMEVCKIVEGQRYSKRLNEKQITALLKVTCQRPRERELDILQTVHHNAYYEDPYAQEFGIRIDERLAAVEARVLPPPRLKYHDSGRERDVLPRVGQWNMMNKKMVNGGRVSNWVCINFSRNVQDSAARSFCDELANMCQISGMDFALQPVLPPLTARPEHVERALKARYQDAMNILRPQGRELDLLIVILPDNNGSLYGDLKRICETDLGLVSQCCLTKHVFKMSKQYLANVALKINVKVGGRNTVLVDALTRRIPLVSDRPTIIFGADVTHPHPGEDSSPSIAAVVASQDWPEVTKYAGLVSAQAHRQELIQDLFKVWQDPQRGTITGGMIKELLISFKRATGQKPQRIIFYRDGVSEGQFYQVLLYELDAIRKICHPTEFDFYLCSHAGIQGTSRPAHYHVLWDENKFTADELQTLTNNLCYTYARCTRSVSIVPPAYYAHLAAFRARFYMEPDTSDSGSMASGARGPPPGGARSSRAAGSVAVRPLPALKENVKRVMFYC</sequence>
<evidence type="ECO:0000313" key="7">
    <source>
        <dbReference type="Proteomes" id="UP000823388"/>
    </source>
</evidence>
<feature type="domain" description="PAZ" evidence="4">
    <location>
        <begin position="418"/>
        <end position="531"/>
    </location>
</feature>
<dbReference type="InterPro" id="IPR003100">
    <property type="entry name" value="PAZ_dom"/>
</dbReference>
<feature type="region of interest" description="Disordered" evidence="3">
    <location>
        <begin position="1"/>
        <end position="135"/>
    </location>
</feature>
<dbReference type="Proteomes" id="UP000823388">
    <property type="component" value="Chromosome 7N"/>
</dbReference>
<feature type="compositionally biased region" description="Low complexity" evidence="3">
    <location>
        <begin position="982"/>
        <end position="1003"/>
    </location>
</feature>
<dbReference type="GO" id="GO:0031047">
    <property type="term" value="P:regulatory ncRNA-mediated gene silencing"/>
    <property type="evidence" value="ECO:0007669"/>
    <property type="project" value="UniProtKB-KW"/>
</dbReference>
<dbReference type="SMART" id="SM00949">
    <property type="entry name" value="PAZ"/>
    <property type="match status" value="1"/>
</dbReference>
<dbReference type="InterPro" id="IPR032472">
    <property type="entry name" value="ArgoL2"/>
</dbReference>
<evidence type="ECO:0000313" key="6">
    <source>
        <dbReference type="EMBL" id="KAG2568070.1"/>
    </source>
</evidence>
<dbReference type="FunFam" id="3.40.50.2300:FF:000110">
    <property type="entry name" value="Argonaute 10"/>
    <property type="match status" value="1"/>
</dbReference>
<dbReference type="InterPro" id="IPR036085">
    <property type="entry name" value="PAZ_dom_sf"/>
</dbReference>
<dbReference type="Pfam" id="PF12764">
    <property type="entry name" value="Gly-rich_Ago1"/>
    <property type="match status" value="1"/>
</dbReference>
<dbReference type="Gene3D" id="2.170.260.10">
    <property type="entry name" value="paz domain"/>
    <property type="match status" value="1"/>
</dbReference>
<gene>
    <name evidence="6" type="ORF">PVAP13_7NG287700</name>
</gene>